<comment type="caution">
    <text evidence="1">The sequence shown here is derived from an EMBL/GenBank/DDBJ whole genome shotgun (WGS) entry which is preliminary data.</text>
</comment>
<organism evidence="1 2">
    <name type="scientific">Dendrobium nobile</name>
    <name type="common">Orchid</name>
    <dbReference type="NCBI Taxonomy" id="94219"/>
    <lineage>
        <taxon>Eukaryota</taxon>
        <taxon>Viridiplantae</taxon>
        <taxon>Streptophyta</taxon>
        <taxon>Embryophyta</taxon>
        <taxon>Tracheophyta</taxon>
        <taxon>Spermatophyta</taxon>
        <taxon>Magnoliopsida</taxon>
        <taxon>Liliopsida</taxon>
        <taxon>Asparagales</taxon>
        <taxon>Orchidaceae</taxon>
        <taxon>Epidendroideae</taxon>
        <taxon>Malaxideae</taxon>
        <taxon>Dendrobiinae</taxon>
        <taxon>Dendrobium</taxon>
    </lineage>
</organism>
<evidence type="ECO:0000313" key="2">
    <source>
        <dbReference type="Proteomes" id="UP000829196"/>
    </source>
</evidence>
<gene>
    <name evidence="1" type="ORF">KFK09_028444</name>
</gene>
<keyword evidence="2" id="KW-1185">Reference proteome</keyword>
<dbReference type="EMBL" id="JAGYWB010000019">
    <property type="protein sequence ID" value="KAI0488605.1"/>
    <property type="molecule type" value="Genomic_DNA"/>
</dbReference>
<protein>
    <submittedName>
        <fullName evidence="1">Uncharacterized protein</fullName>
    </submittedName>
</protein>
<dbReference type="Proteomes" id="UP000829196">
    <property type="component" value="Unassembled WGS sequence"/>
</dbReference>
<reference evidence="1" key="1">
    <citation type="journal article" date="2022" name="Front. Genet.">
        <title>Chromosome-Scale Assembly of the Dendrobium nobile Genome Provides Insights Into the Molecular Mechanism of the Biosynthesis of the Medicinal Active Ingredient of Dendrobium.</title>
        <authorList>
            <person name="Xu Q."/>
            <person name="Niu S.-C."/>
            <person name="Li K.-L."/>
            <person name="Zheng P.-J."/>
            <person name="Zhang X.-J."/>
            <person name="Jia Y."/>
            <person name="Liu Y."/>
            <person name="Niu Y.-X."/>
            <person name="Yu L.-H."/>
            <person name="Chen D.-F."/>
            <person name="Zhang G.-Q."/>
        </authorList>
    </citation>
    <scope>NUCLEOTIDE SEQUENCE</scope>
    <source>
        <tissue evidence="1">Leaf</tissue>
    </source>
</reference>
<sequence>MPSNTFQLLPCFEAFLPSLHPPEWGEDQWPLLLTIISIFDDWMMNSDDNSWK</sequence>
<name>A0A8T3A1K3_DENNO</name>
<proteinExistence type="predicted"/>
<accession>A0A8T3A1K3</accession>
<dbReference type="AlphaFoldDB" id="A0A8T3A1K3"/>
<evidence type="ECO:0000313" key="1">
    <source>
        <dbReference type="EMBL" id="KAI0488605.1"/>
    </source>
</evidence>
<dbReference type="SMR" id="A0A8T3A1K3"/>